<evidence type="ECO:0000313" key="11">
    <source>
        <dbReference type="Proteomes" id="UP000183920"/>
    </source>
</evidence>
<gene>
    <name evidence="10" type="ORF">BN1804_03575</name>
</gene>
<dbReference type="Pfam" id="PF04575">
    <property type="entry name" value="SlipAM"/>
    <property type="match status" value="1"/>
</dbReference>
<organism evidence="10 11">
    <name type="scientific">Proteus penneri</name>
    <dbReference type="NCBI Taxonomy" id="102862"/>
    <lineage>
        <taxon>Bacteria</taxon>
        <taxon>Pseudomonadati</taxon>
        <taxon>Pseudomonadota</taxon>
        <taxon>Gammaproteobacteria</taxon>
        <taxon>Enterobacterales</taxon>
        <taxon>Morganellaceae</taxon>
        <taxon>Proteus</taxon>
    </lineage>
</organism>
<keyword evidence="4" id="KW-0732">Signal</keyword>
<comment type="similarity">
    <text evidence="7">Belongs to the Slam family.</text>
</comment>
<accession>A0A0G4QIR1</accession>
<dbReference type="InterPro" id="IPR007655">
    <property type="entry name" value="Slam_C"/>
</dbReference>
<dbReference type="InterPro" id="IPR057556">
    <property type="entry name" value="TPR_Slam"/>
</dbReference>
<keyword evidence="2" id="KW-1134">Transmembrane beta strand</keyword>
<evidence type="ECO:0000256" key="2">
    <source>
        <dbReference type="ARBA" id="ARBA00022452"/>
    </source>
</evidence>
<keyword evidence="5" id="KW-0472">Membrane</keyword>
<feature type="domain" description="Surface lipoprotein assembly modifier C-terminal" evidence="8">
    <location>
        <begin position="170"/>
        <end position="454"/>
    </location>
</feature>
<dbReference type="Proteomes" id="UP000183920">
    <property type="component" value="Unassembled WGS sequence"/>
</dbReference>
<evidence type="ECO:0000256" key="7">
    <source>
        <dbReference type="ARBA" id="ARBA00023609"/>
    </source>
</evidence>
<evidence type="ECO:0000256" key="5">
    <source>
        <dbReference type="ARBA" id="ARBA00023136"/>
    </source>
</evidence>
<evidence type="ECO:0000256" key="4">
    <source>
        <dbReference type="ARBA" id="ARBA00022729"/>
    </source>
</evidence>
<protein>
    <recommendedName>
        <fullName evidence="12">TPR repeat-containing protein</fullName>
    </recommendedName>
</protein>
<dbReference type="Pfam" id="PF24575">
    <property type="entry name" value="TPR_Slam"/>
    <property type="match status" value="1"/>
</dbReference>
<proteinExistence type="inferred from homology"/>
<feature type="domain" description="Surface lipoprotein assembly modifier N-terminal TPR repeats region" evidence="9">
    <location>
        <begin position="40"/>
        <end position="134"/>
    </location>
</feature>
<evidence type="ECO:0000256" key="3">
    <source>
        <dbReference type="ARBA" id="ARBA00022692"/>
    </source>
</evidence>
<dbReference type="RefSeq" id="WP_072065207.1">
    <property type="nucleotide sequence ID" value="NZ_CVRY01000010.1"/>
</dbReference>
<evidence type="ECO:0008006" key="12">
    <source>
        <dbReference type="Google" id="ProtNLM"/>
    </source>
</evidence>
<dbReference type="GO" id="GO:0009279">
    <property type="term" value="C:cell outer membrane"/>
    <property type="evidence" value="ECO:0007669"/>
    <property type="project" value="UniProtKB-SubCell"/>
</dbReference>
<dbReference type="InterPro" id="IPR011990">
    <property type="entry name" value="TPR-like_helical_dom_sf"/>
</dbReference>
<keyword evidence="6" id="KW-0998">Cell outer membrane</keyword>
<evidence type="ECO:0000256" key="6">
    <source>
        <dbReference type="ARBA" id="ARBA00023237"/>
    </source>
</evidence>
<reference evidence="11" key="1">
    <citation type="submission" date="2015-06" db="EMBL/GenBank/DDBJ databases">
        <authorList>
            <person name="Urmite Genomes"/>
        </authorList>
    </citation>
    <scope>NUCLEOTIDE SEQUENCE [LARGE SCALE GENOMIC DNA]</scope>
    <source>
        <strain evidence="11">CSUR P1867</strain>
    </source>
</reference>
<dbReference type="AlphaFoldDB" id="A0A0G4QIR1"/>
<sequence>MHYYQKRMKLFFIISVLFIPLKVNAKENNSVLFSYSSPQHQVAQIGQQLYRALQQQQWKKAEELLLDYQQLPFHETLLIDYAKALLAQTKGNFLQAEFYYQQQLKQKADFIPAQTGLIQLYFHSREYKKAQRQLDQLSSIVDLPKDISQSIEFYKVKLAAYFQGQRFYQLSFFYNDNINHAPNIAEKVVSQSTQRKVTLRSAKPIVSTGLTHYFSFYQPVIIYSHHTFSSYTYARYIDYHSHRRANFLALYTQLGYRYQKSQYQWSMTSYYEIKKPQAQYEYQAWGNEAQFSYFINKKQTINLSLDYKIKKYQEALNNLNSRRLSYSTNHNYYFNNRMQLVNQLNYQLDRKKNTLLNYQLYGIKTGVYYPLSVNWHISLFLQYQFKYFNNYNPLLKKRRKDNSIVFTTNIKNKSSFILGFYPAIEFRYTRRLSNVDWLYQYQQHEVLFKLEKQF</sequence>
<dbReference type="Gene3D" id="1.25.40.10">
    <property type="entry name" value="Tetratricopeptide repeat domain"/>
    <property type="match status" value="1"/>
</dbReference>
<name>A0A0G4QIR1_9GAMM</name>
<evidence type="ECO:0000259" key="8">
    <source>
        <dbReference type="Pfam" id="PF04575"/>
    </source>
</evidence>
<dbReference type="EMBL" id="CVRY01000010">
    <property type="protein sequence ID" value="CRL65590.1"/>
    <property type="molecule type" value="Genomic_DNA"/>
</dbReference>
<keyword evidence="3" id="KW-0812">Transmembrane</keyword>
<evidence type="ECO:0000256" key="1">
    <source>
        <dbReference type="ARBA" id="ARBA00004571"/>
    </source>
</evidence>
<evidence type="ECO:0000313" key="10">
    <source>
        <dbReference type="EMBL" id="CRL65590.1"/>
    </source>
</evidence>
<comment type="subcellular location">
    <subcellularLocation>
        <location evidence="1">Cell outer membrane</location>
        <topology evidence="1">Multi-pass membrane protein</topology>
    </subcellularLocation>
</comment>
<evidence type="ECO:0000259" key="9">
    <source>
        <dbReference type="Pfam" id="PF24575"/>
    </source>
</evidence>